<dbReference type="InterPro" id="IPR008271">
    <property type="entry name" value="Ser/Thr_kinase_AS"/>
</dbReference>
<dbReference type="Gene3D" id="3.30.10.20">
    <property type="match status" value="3"/>
</dbReference>
<evidence type="ECO:0000256" key="1">
    <source>
        <dbReference type="ARBA" id="ARBA00012513"/>
    </source>
</evidence>
<dbReference type="GO" id="GO:0004674">
    <property type="term" value="F:protein serine/threonine kinase activity"/>
    <property type="evidence" value="ECO:0007669"/>
    <property type="project" value="UniProtKB-KW"/>
</dbReference>
<dbReference type="SUPFAM" id="SSF54184">
    <property type="entry name" value="Penicillin-binding protein 2x (pbp-2x), c-terminal domain"/>
    <property type="match status" value="1"/>
</dbReference>
<evidence type="ECO:0000259" key="11">
    <source>
        <dbReference type="PROSITE" id="PS50011"/>
    </source>
</evidence>
<dbReference type="InterPro" id="IPR011009">
    <property type="entry name" value="Kinase-like_dom_sf"/>
</dbReference>
<dbReference type="PATRIC" id="fig|864564.6.peg.809"/>
<dbReference type="EMBL" id="AEON01000001">
    <property type="protein sequence ID" value="EFT83898.1"/>
    <property type="molecule type" value="Genomic_DNA"/>
</dbReference>
<dbReference type="eggNOG" id="COG2815">
    <property type="taxonomic scope" value="Bacteria"/>
</dbReference>
<feature type="compositionally biased region" description="Low complexity" evidence="9">
    <location>
        <begin position="295"/>
        <end position="322"/>
    </location>
</feature>
<gene>
    <name evidence="13" type="ORF">HMPREF0620_0903</name>
</gene>
<evidence type="ECO:0000256" key="3">
    <source>
        <dbReference type="ARBA" id="ARBA00022679"/>
    </source>
</evidence>
<dbReference type="CDD" id="cd14014">
    <property type="entry name" value="STKc_PknB_like"/>
    <property type="match status" value="1"/>
</dbReference>
<keyword evidence="5 13" id="KW-0418">Kinase</keyword>
<dbReference type="PANTHER" id="PTHR43289:SF34">
    <property type="entry name" value="SERINE_THREONINE-PROTEIN KINASE YBDM-RELATED"/>
    <property type="match status" value="1"/>
</dbReference>
<keyword evidence="10" id="KW-0812">Transmembrane</keyword>
<keyword evidence="10" id="KW-1133">Transmembrane helix</keyword>
<keyword evidence="2" id="KW-0723">Serine/threonine-protein kinase</keyword>
<dbReference type="PROSITE" id="PS00108">
    <property type="entry name" value="PROTEIN_KINASE_ST"/>
    <property type="match status" value="1"/>
</dbReference>
<keyword evidence="14" id="KW-1185">Reference proteome</keyword>
<dbReference type="CDD" id="cd06577">
    <property type="entry name" value="PASTA_pknB"/>
    <property type="match status" value="3"/>
</dbReference>
<dbReference type="GO" id="GO:0045717">
    <property type="term" value="P:negative regulation of fatty acid biosynthetic process"/>
    <property type="evidence" value="ECO:0007669"/>
    <property type="project" value="UniProtKB-ARBA"/>
</dbReference>
<keyword evidence="3" id="KW-0808">Transferase</keyword>
<evidence type="ECO:0000256" key="8">
    <source>
        <dbReference type="ARBA" id="ARBA00048679"/>
    </source>
</evidence>
<dbReference type="SUPFAM" id="SSF56112">
    <property type="entry name" value="Protein kinase-like (PK-like)"/>
    <property type="match status" value="1"/>
</dbReference>
<name>E6JYW3_PARDN</name>
<dbReference type="Pfam" id="PF03793">
    <property type="entry name" value="PASTA"/>
    <property type="match status" value="3"/>
</dbReference>
<dbReference type="Proteomes" id="UP000004946">
    <property type="component" value="Chromosome"/>
</dbReference>
<dbReference type="FunFam" id="3.30.200.20:FF:000035">
    <property type="entry name" value="Serine/threonine protein kinase Stk1"/>
    <property type="match status" value="1"/>
</dbReference>
<dbReference type="GO" id="GO:0005524">
    <property type="term" value="F:ATP binding"/>
    <property type="evidence" value="ECO:0007669"/>
    <property type="project" value="UniProtKB-KW"/>
</dbReference>
<keyword evidence="4" id="KW-0547">Nucleotide-binding</keyword>
<dbReference type="PROSITE" id="PS51178">
    <property type="entry name" value="PASTA"/>
    <property type="match status" value="2"/>
</dbReference>
<accession>E6JYW3</accession>
<dbReference type="Gene3D" id="1.10.510.10">
    <property type="entry name" value="Transferase(Phosphotransferase) domain 1"/>
    <property type="match status" value="1"/>
</dbReference>
<dbReference type="EC" id="2.7.11.1" evidence="1"/>
<evidence type="ECO:0000313" key="13">
    <source>
        <dbReference type="EMBL" id="EFT83898.1"/>
    </source>
</evidence>
<dbReference type="eggNOG" id="COG0515">
    <property type="taxonomic scope" value="Bacteria"/>
</dbReference>
<comment type="catalytic activity">
    <reaction evidence="8">
        <text>L-seryl-[protein] + ATP = O-phospho-L-seryl-[protein] + ADP + H(+)</text>
        <dbReference type="Rhea" id="RHEA:17989"/>
        <dbReference type="Rhea" id="RHEA-COMP:9863"/>
        <dbReference type="Rhea" id="RHEA-COMP:11604"/>
        <dbReference type="ChEBI" id="CHEBI:15378"/>
        <dbReference type="ChEBI" id="CHEBI:29999"/>
        <dbReference type="ChEBI" id="CHEBI:30616"/>
        <dbReference type="ChEBI" id="CHEBI:83421"/>
        <dbReference type="ChEBI" id="CHEBI:456216"/>
        <dbReference type="EC" id="2.7.11.1"/>
    </reaction>
</comment>
<dbReference type="Gene3D" id="3.30.200.20">
    <property type="entry name" value="Phosphorylase Kinase, domain 1"/>
    <property type="match status" value="1"/>
</dbReference>
<feature type="domain" description="PASTA" evidence="12">
    <location>
        <begin position="582"/>
        <end position="648"/>
    </location>
</feature>
<comment type="caution">
    <text evidence="13">The sequence shown here is derived from an EMBL/GenBank/DDBJ whole genome shotgun (WGS) entry which is preliminary data.</text>
</comment>
<feature type="region of interest" description="Disordered" evidence="9">
    <location>
        <begin position="284"/>
        <end position="391"/>
    </location>
</feature>
<protein>
    <recommendedName>
        <fullName evidence="1">non-specific serine/threonine protein kinase</fullName>
        <ecNumber evidence="1">2.7.11.1</ecNumber>
    </recommendedName>
</protein>
<organism evidence="13 14">
    <name type="scientific">Parascardovia denticolens DSM 10105 = JCM 12538</name>
    <dbReference type="NCBI Taxonomy" id="864564"/>
    <lineage>
        <taxon>Bacteria</taxon>
        <taxon>Bacillati</taxon>
        <taxon>Actinomycetota</taxon>
        <taxon>Actinomycetes</taxon>
        <taxon>Bifidobacteriales</taxon>
        <taxon>Bifidobacteriaceae</taxon>
        <taxon>Parascardovia</taxon>
    </lineage>
</organism>
<dbReference type="PANTHER" id="PTHR43289">
    <property type="entry name" value="MITOGEN-ACTIVATED PROTEIN KINASE KINASE KINASE 20-RELATED"/>
    <property type="match status" value="1"/>
</dbReference>
<comment type="catalytic activity">
    <reaction evidence="7">
        <text>L-threonyl-[protein] + ATP = O-phospho-L-threonyl-[protein] + ADP + H(+)</text>
        <dbReference type="Rhea" id="RHEA:46608"/>
        <dbReference type="Rhea" id="RHEA-COMP:11060"/>
        <dbReference type="Rhea" id="RHEA-COMP:11605"/>
        <dbReference type="ChEBI" id="CHEBI:15378"/>
        <dbReference type="ChEBI" id="CHEBI:30013"/>
        <dbReference type="ChEBI" id="CHEBI:30616"/>
        <dbReference type="ChEBI" id="CHEBI:61977"/>
        <dbReference type="ChEBI" id="CHEBI:456216"/>
        <dbReference type="EC" id="2.7.11.1"/>
    </reaction>
</comment>
<evidence type="ECO:0000256" key="6">
    <source>
        <dbReference type="ARBA" id="ARBA00022840"/>
    </source>
</evidence>
<dbReference type="RefSeq" id="WP_006289291.1">
    <property type="nucleotide sequence ID" value="NZ_AP012333.1"/>
</dbReference>
<feature type="domain" description="Protein kinase" evidence="11">
    <location>
        <begin position="19"/>
        <end position="280"/>
    </location>
</feature>
<evidence type="ECO:0000256" key="5">
    <source>
        <dbReference type="ARBA" id="ARBA00022777"/>
    </source>
</evidence>
<feature type="compositionally biased region" description="Basic and acidic residues" evidence="9">
    <location>
        <begin position="373"/>
        <end position="388"/>
    </location>
</feature>
<sequence length="723" mass="78352">MTTTQGQQRPVGQLVDGRYLIVGKIAEGGMASVYQARDQRLGRQVALKIMHAQLAQGPHAQEYIERFHREARSAAAVSNPHIVPVYDTGTYDGRSYLIMELIQGVTLRQELDSHKTFSVHETLVILTQILEGLAAAHEARVIHRDIKPENIMITRHGQIKITDFGLAKATSQETLSATGMLLGTASYLAPEMIEDNISSPQSDLYSLGIVGWEMLTGHTPFSSANPVTVVFKHVHDDVPTLESVDPRIPHPVSEFIASLVERDPRRRPENGFEALRQIRVVSHQVSPEQGAIRLSPRPATASSSSPSSSPSSLSSPDSSYAPIPATPGRTGKPTIRQVPQKTKPSDLPSFLADSSSGEKTLPAPLPPVSPAEQRAKEENRTKALPQEKPKKKHQARLLILAGILALFMAIAGLTWFLVGPGSYYVLPYSPGASCVTDPASSNQTCSIRGIDFRSYKTTLDQEGIPYHVIYAFDDTIPAGKIVSANHETLGSHINKRHDSLKITVSKGVRMLTIPSDIATATSAHGKKPLETLKKLGFTRIIHHPSQDEYSLTVPRGAVTSIDPKPGSRIKHNAPVTVVLSLGQKDVAMPSIIGLEWSQAQPMLAQARLQVTVKRVYSSDIAKDHVISASAQAGAQLHWNDKVTVTVSLGPLTVTVPDVTGMSYGEAKKKLEDLGFTVTRKTGFGLGDTVIDQSLESGMKVPVDQLDSDKGTIELTTGLFSFGF</sequence>
<dbReference type="HOGENOM" id="CLU_000288_135_2_11"/>
<dbReference type="FunFam" id="1.10.510.10:FF:000021">
    <property type="entry name" value="Serine/threonine protein kinase"/>
    <property type="match status" value="1"/>
</dbReference>
<dbReference type="Pfam" id="PF00069">
    <property type="entry name" value="Pkinase"/>
    <property type="match status" value="1"/>
</dbReference>
<dbReference type="PROSITE" id="PS50011">
    <property type="entry name" value="PROTEIN_KINASE_DOM"/>
    <property type="match status" value="1"/>
</dbReference>
<dbReference type="KEGG" id="pdo:PSDT_0732"/>
<evidence type="ECO:0000256" key="7">
    <source>
        <dbReference type="ARBA" id="ARBA00047899"/>
    </source>
</evidence>
<evidence type="ECO:0000313" key="14">
    <source>
        <dbReference type="Proteomes" id="UP000004946"/>
    </source>
</evidence>
<evidence type="ECO:0000256" key="4">
    <source>
        <dbReference type="ARBA" id="ARBA00022741"/>
    </source>
</evidence>
<dbReference type="SMART" id="SM00740">
    <property type="entry name" value="PASTA"/>
    <property type="match status" value="3"/>
</dbReference>
<dbReference type="InterPro" id="IPR005543">
    <property type="entry name" value="PASTA_dom"/>
</dbReference>
<keyword evidence="6" id="KW-0067">ATP-binding</keyword>
<evidence type="ECO:0000256" key="10">
    <source>
        <dbReference type="SAM" id="Phobius"/>
    </source>
</evidence>
<evidence type="ECO:0000256" key="9">
    <source>
        <dbReference type="SAM" id="MobiDB-lite"/>
    </source>
</evidence>
<dbReference type="InterPro" id="IPR000719">
    <property type="entry name" value="Prot_kinase_dom"/>
</dbReference>
<dbReference type="AlphaFoldDB" id="E6JYW3"/>
<dbReference type="SMART" id="SM00220">
    <property type="entry name" value="S_TKc"/>
    <property type="match status" value="1"/>
</dbReference>
<feature type="domain" description="PASTA" evidence="12">
    <location>
        <begin position="649"/>
        <end position="718"/>
    </location>
</feature>
<feature type="transmembrane region" description="Helical" evidence="10">
    <location>
        <begin position="397"/>
        <end position="418"/>
    </location>
</feature>
<evidence type="ECO:0000256" key="2">
    <source>
        <dbReference type="ARBA" id="ARBA00022527"/>
    </source>
</evidence>
<keyword evidence="10" id="KW-0472">Membrane</keyword>
<proteinExistence type="predicted"/>
<evidence type="ECO:0000259" key="12">
    <source>
        <dbReference type="PROSITE" id="PS51178"/>
    </source>
</evidence>
<reference evidence="13 14" key="1">
    <citation type="submission" date="2010-12" db="EMBL/GenBank/DDBJ databases">
        <authorList>
            <person name="Muzny D."/>
            <person name="Qin X."/>
            <person name="Buhay C."/>
            <person name="Dugan-Rocha S."/>
            <person name="Ding Y."/>
            <person name="Chen G."/>
            <person name="Hawes A."/>
            <person name="Holder M."/>
            <person name="Jhangiani S."/>
            <person name="Johnson A."/>
            <person name="Khan Z."/>
            <person name="Li Z."/>
            <person name="Liu W."/>
            <person name="Liu X."/>
            <person name="Perez L."/>
            <person name="Shen H."/>
            <person name="Wang Q."/>
            <person name="Watt J."/>
            <person name="Xi L."/>
            <person name="Xin Y."/>
            <person name="Zhou J."/>
            <person name="Deng J."/>
            <person name="Jiang H."/>
            <person name="Liu Y."/>
            <person name="Qu J."/>
            <person name="Song X.-Z."/>
            <person name="Zhang L."/>
            <person name="Villasana D."/>
            <person name="Johnson A."/>
            <person name="Liu J."/>
            <person name="Liyanage D."/>
            <person name="Lorensuhewa L."/>
            <person name="Robinson T."/>
            <person name="Song A."/>
            <person name="Song B.-B."/>
            <person name="Dinh H."/>
            <person name="Thornton R."/>
            <person name="Coyle M."/>
            <person name="Francisco L."/>
            <person name="Jackson L."/>
            <person name="Javaid M."/>
            <person name="Korchina V."/>
            <person name="Kovar C."/>
            <person name="Mata R."/>
            <person name="Mathew T."/>
            <person name="Ngo R."/>
            <person name="Nguyen L."/>
            <person name="Nguyen N."/>
            <person name="Okwuonu G."/>
            <person name="Ongeri F."/>
            <person name="Pham C."/>
            <person name="Simmons D."/>
            <person name="Wilczek-Boney K."/>
            <person name="Hale W."/>
            <person name="Jakkamsetti A."/>
            <person name="Pham P."/>
            <person name="Ruth R."/>
            <person name="San Lucas F."/>
            <person name="Warren J."/>
            <person name="Zhang J."/>
            <person name="Zhao Z."/>
            <person name="Zhou C."/>
            <person name="Zhu D."/>
            <person name="Lee S."/>
            <person name="Bess C."/>
            <person name="Blankenburg K."/>
            <person name="Forbes L."/>
            <person name="Fu Q."/>
            <person name="Gubbala S."/>
            <person name="Hirani K."/>
            <person name="Jayaseelan J.C."/>
            <person name="Lara F."/>
            <person name="Munidasa M."/>
            <person name="Palculict T."/>
            <person name="Patil S."/>
            <person name="Pu L.-L."/>
            <person name="Saada N."/>
            <person name="Tang L."/>
            <person name="Weissenberger G."/>
            <person name="Zhu Y."/>
            <person name="Hemphill L."/>
            <person name="Shang Y."/>
            <person name="Youmans B."/>
            <person name="Ayvaz T."/>
            <person name="Ross M."/>
            <person name="Santibanez J."/>
            <person name="Aqrawi P."/>
            <person name="Gross S."/>
            <person name="Joshi V."/>
            <person name="Fowler G."/>
            <person name="Nazareth L."/>
            <person name="Reid J."/>
            <person name="Worley K."/>
            <person name="Petrosino J."/>
            <person name="Highlander S."/>
            <person name="Gibbs R."/>
        </authorList>
    </citation>
    <scope>NUCLEOTIDE SEQUENCE [LARGE SCALE GENOMIC DNA]</scope>
    <source>
        <strain evidence="13 14">DSM 10105</strain>
    </source>
</reference>